<feature type="domain" description="Radical SAM core" evidence="2">
    <location>
        <begin position="1"/>
        <end position="222"/>
    </location>
</feature>
<dbReference type="Gene3D" id="3.30.750.200">
    <property type="match status" value="1"/>
</dbReference>
<evidence type="ECO:0000313" key="3">
    <source>
        <dbReference type="EMBL" id="GAG27108.1"/>
    </source>
</evidence>
<gene>
    <name evidence="3" type="ORF">S01H1_51996</name>
</gene>
<dbReference type="SFLD" id="SFLDG01065">
    <property type="entry name" value="anaerobic_coproporphyrinogen-I"/>
    <property type="match status" value="1"/>
</dbReference>
<reference evidence="3" key="1">
    <citation type="journal article" date="2014" name="Front. Microbiol.">
        <title>High frequency of phylogenetically diverse reductive dehalogenase-homologous genes in deep subseafloor sedimentary metagenomes.</title>
        <authorList>
            <person name="Kawai M."/>
            <person name="Futagami T."/>
            <person name="Toyoda A."/>
            <person name="Takaki Y."/>
            <person name="Nishi S."/>
            <person name="Hori S."/>
            <person name="Arai W."/>
            <person name="Tsubouchi T."/>
            <person name="Morono Y."/>
            <person name="Uchiyama I."/>
            <person name="Ito T."/>
            <person name="Fujiyama A."/>
            <person name="Inagaki F."/>
            <person name="Takami H."/>
        </authorList>
    </citation>
    <scope>NUCLEOTIDE SEQUENCE</scope>
    <source>
        <strain evidence="3">Expedition CK06-06</strain>
    </source>
</reference>
<feature type="non-terminal residue" evidence="3">
    <location>
        <position position="260"/>
    </location>
</feature>
<dbReference type="PANTHER" id="PTHR13932:SF5">
    <property type="entry name" value="RADICAL S-ADENOSYL METHIONINE DOMAIN-CONTAINING PROTEIN 1, MITOCHONDRIAL"/>
    <property type="match status" value="1"/>
</dbReference>
<comment type="similarity">
    <text evidence="1">Belongs to the anaerobic coproporphyrinogen-III oxidase family. HemW subfamily.</text>
</comment>
<dbReference type="SFLD" id="SFLDS00029">
    <property type="entry name" value="Radical_SAM"/>
    <property type="match status" value="1"/>
</dbReference>
<accession>X0WRF4</accession>
<dbReference type="GO" id="GO:0004109">
    <property type="term" value="F:coproporphyrinogen oxidase activity"/>
    <property type="evidence" value="ECO:0007669"/>
    <property type="project" value="InterPro"/>
</dbReference>
<dbReference type="GO" id="GO:0051539">
    <property type="term" value="F:4 iron, 4 sulfur cluster binding"/>
    <property type="evidence" value="ECO:0007669"/>
    <property type="project" value="InterPro"/>
</dbReference>
<dbReference type="CDD" id="cd01335">
    <property type="entry name" value="Radical_SAM"/>
    <property type="match status" value="1"/>
</dbReference>
<dbReference type="InterPro" id="IPR006638">
    <property type="entry name" value="Elp3/MiaA/NifB-like_rSAM"/>
</dbReference>
<dbReference type="PANTHER" id="PTHR13932">
    <property type="entry name" value="COPROPORPHYRINIGEN III OXIDASE"/>
    <property type="match status" value="1"/>
</dbReference>
<feature type="non-terminal residue" evidence="3">
    <location>
        <position position="1"/>
    </location>
</feature>
<dbReference type="SMART" id="SM00729">
    <property type="entry name" value="Elp3"/>
    <property type="match status" value="1"/>
</dbReference>
<evidence type="ECO:0000259" key="2">
    <source>
        <dbReference type="PROSITE" id="PS51918"/>
    </source>
</evidence>
<dbReference type="AlphaFoldDB" id="X0WRF4"/>
<dbReference type="Pfam" id="PF04055">
    <property type="entry name" value="Radical_SAM"/>
    <property type="match status" value="1"/>
</dbReference>
<dbReference type="SFLD" id="SFLDF00562">
    <property type="entry name" value="HemN-like__clustered_with_heat"/>
    <property type="match status" value="1"/>
</dbReference>
<evidence type="ECO:0000256" key="1">
    <source>
        <dbReference type="ARBA" id="ARBA00006100"/>
    </source>
</evidence>
<protein>
    <recommendedName>
        <fullName evidence="2">Radical SAM core domain-containing protein</fullName>
    </recommendedName>
</protein>
<dbReference type="NCBIfam" id="TIGR00539">
    <property type="entry name" value="hemN_rel"/>
    <property type="match status" value="1"/>
</dbReference>
<dbReference type="PROSITE" id="PS51918">
    <property type="entry name" value="RADICAL_SAM"/>
    <property type="match status" value="1"/>
</dbReference>
<sequence length="260" mass="28728">CQSKCSYCDFNSYAGLESLIEPYVGALLAEMGLWREPTQHMRVATVFLGGGTPSLLPLAEVEHIMTALRQRFRLAANAEVSFEANPGTVDCPYLEGLRSLGVNRLSLGVQSFHDDELATLGRIHTAAQAREAYHTARLAGFDNVNLDLIYDLPRQTMTAWQYTVREAVALRPDHLSLYALTLEEGTPLADDVARGRLPPPDADLAADMYLWAEDALAAAGYQHYEISNWALPDRECRHNLAYWLNEPYLGLGAGAHSCFG</sequence>
<dbReference type="GO" id="GO:0005737">
    <property type="term" value="C:cytoplasm"/>
    <property type="evidence" value="ECO:0007669"/>
    <property type="project" value="InterPro"/>
</dbReference>
<dbReference type="InterPro" id="IPR034505">
    <property type="entry name" value="Coproporphyrinogen-III_oxidase"/>
</dbReference>
<dbReference type="InterPro" id="IPR007197">
    <property type="entry name" value="rSAM"/>
</dbReference>
<dbReference type="SUPFAM" id="SSF102114">
    <property type="entry name" value="Radical SAM enzymes"/>
    <property type="match status" value="1"/>
</dbReference>
<dbReference type="SFLD" id="SFLDF00288">
    <property type="entry name" value="HemN-like__clustered_with_nucl"/>
    <property type="match status" value="1"/>
</dbReference>
<dbReference type="EMBL" id="BARS01033589">
    <property type="protein sequence ID" value="GAG27108.1"/>
    <property type="molecule type" value="Genomic_DNA"/>
</dbReference>
<comment type="caution">
    <text evidence="3">The sequence shown here is derived from an EMBL/GenBank/DDBJ whole genome shotgun (WGS) entry which is preliminary data.</text>
</comment>
<name>X0WRF4_9ZZZZ</name>
<proteinExistence type="inferred from homology"/>
<dbReference type="GO" id="GO:0006779">
    <property type="term" value="P:porphyrin-containing compound biosynthetic process"/>
    <property type="evidence" value="ECO:0007669"/>
    <property type="project" value="InterPro"/>
</dbReference>
<dbReference type="InterPro" id="IPR058240">
    <property type="entry name" value="rSAM_sf"/>
</dbReference>
<organism evidence="3">
    <name type="scientific">marine sediment metagenome</name>
    <dbReference type="NCBI Taxonomy" id="412755"/>
    <lineage>
        <taxon>unclassified sequences</taxon>
        <taxon>metagenomes</taxon>
        <taxon>ecological metagenomes</taxon>
    </lineage>
</organism>
<dbReference type="InterPro" id="IPR004559">
    <property type="entry name" value="HemW-like"/>
</dbReference>